<feature type="signal peptide" evidence="6">
    <location>
        <begin position="1"/>
        <end position="19"/>
    </location>
</feature>
<evidence type="ECO:0000256" key="3">
    <source>
        <dbReference type="ARBA" id="ARBA00022471"/>
    </source>
</evidence>
<evidence type="ECO:0000256" key="4">
    <source>
        <dbReference type="ARBA" id="ARBA00022525"/>
    </source>
</evidence>
<feature type="chain" id="PRO_5015539723" evidence="6">
    <location>
        <begin position="20"/>
        <end position="314"/>
    </location>
</feature>
<dbReference type="PANTHER" id="PTHR31232:SF172">
    <property type="entry name" value="S-PROTEIN HOMOLOG"/>
    <property type="match status" value="1"/>
</dbReference>
<dbReference type="InterPro" id="IPR010264">
    <property type="entry name" value="Self-incomp_S1"/>
</dbReference>
<dbReference type="AlphaFoldDB" id="A0A2U1Q8V1"/>
<dbReference type="EMBL" id="PKPP01000315">
    <property type="protein sequence ID" value="PWA94439.1"/>
    <property type="molecule type" value="Genomic_DNA"/>
</dbReference>
<keyword evidence="5 6" id="KW-0732">Signal</keyword>
<dbReference type="Proteomes" id="UP000245207">
    <property type="component" value="Unassembled WGS sequence"/>
</dbReference>
<evidence type="ECO:0000256" key="1">
    <source>
        <dbReference type="ARBA" id="ARBA00004613"/>
    </source>
</evidence>
<dbReference type="Pfam" id="PF05938">
    <property type="entry name" value="Self-incomp_S1"/>
    <property type="match status" value="1"/>
</dbReference>
<organism evidence="7 8">
    <name type="scientific">Artemisia annua</name>
    <name type="common">Sweet wormwood</name>
    <dbReference type="NCBI Taxonomy" id="35608"/>
    <lineage>
        <taxon>Eukaryota</taxon>
        <taxon>Viridiplantae</taxon>
        <taxon>Streptophyta</taxon>
        <taxon>Embryophyta</taxon>
        <taxon>Tracheophyta</taxon>
        <taxon>Spermatophyta</taxon>
        <taxon>Magnoliopsida</taxon>
        <taxon>eudicotyledons</taxon>
        <taxon>Gunneridae</taxon>
        <taxon>Pentapetalae</taxon>
        <taxon>asterids</taxon>
        <taxon>campanulids</taxon>
        <taxon>Asterales</taxon>
        <taxon>Asteraceae</taxon>
        <taxon>Asteroideae</taxon>
        <taxon>Anthemideae</taxon>
        <taxon>Artemisiinae</taxon>
        <taxon>Artemisia</taxon>
    </lineage>
</organism>
<comment type="caution">
    <text evidence="7">The sequence shown here is derived from an EMBL/GenBank/DDBJ whole genome shotgun (WGS) entry which is preliminary data.</text>
</comment>
<dbReference type="GO" id="GO:0060320">
    <property type="term" value="P:rejection of self pollen"/>
    <property type="evidence" value="ECO:0007669"/>
    <property type="project" value="UniProtKB-KW"/>
</dbReference>
<keyword evidence="4" id="KW-0964">Secreted</keyword>
<protein>
    <submittedName>
        <fullName evidence="7">Plant self-incompatibility S1</fullName>
    </submittedName>
</protein>
<keyword evidence="8" id="KW-1185">Reference proteome</keyword>
<keyword evidence="3" id="KW-0713">Self-incompatibility</keyword>
<comment type="subcellular location">
    <subcellularLocation>
        <location evidence="1">Secreted</location>
    </subcellularLocation>
</comment>
<evidence type="ECO:0000256" key="2">
    <source>
        <dbReference type="ARBA" id="ARBA00005581"/>
    </source>
</evidence>
<name>A0A2U1Q8V1_ARTAN</name>
<dbReference type="OrthoDB" id="1848419at2759"/>
<evidence type="ECO:0000256" key="6">
    <source>
        <dbReference type="SAM" id="SignalP"/>
    </source>
</evidence>
<proteinExistence type="inferred from homology"/>
<gene>
    <name evidence="7" type="ORF">CTI12_AA061420</name>
</gene>
<sequence length="314" mass="36309">MKITTIIFLFLYLVFTTIASPIAKSPTANAIKFCPWDFWVIIIVNHIKDPIHVHIKSEDDDLGDHILALYQNEKWSFCENVWKSTMFYADFIWNGKTALFGVFDKNVVKHCSKYSLRKPRAHRARRFMKGFPQYIYDVECIPQVHRRCPVSNKFPSSTDQHGYCFHANKFESFFTQLPLASASELTCKDYAETNQFGLFATSTAQITMPLPLRELTVQGDFMKGFPQYIYDVECIPQVHRRCPVSNKFPSSTDQHGYCFHANKFESFFTQLPLASASELTCKDYAETNQFGLFATSTAQITMPLPLREFPQFKK</sequence>
<dbReference type="GO" id="GO:0005576">
    <property type="term" value="C:extracellular region"/>
    <property type="evidence" value="ECO:0007669"/>
    <property type="project" value="UniProtKB-SubCell"/>
</dbReference>
<evidence type="ECO:0000256" key="5">
    <source>
        <dbReference type="ARBA" id="ARBA00022729"/>
    </source>
</evidence>
<evidence type="ECO:0000313" key="8">
    <source>
        <dbReference type="Proteomes" id="UP000245207"/>
    </source>
</evidence>
<comment type="similarity">
    <text evidence="2">Belongs to the plant self-incompatibility (S1) protein family.</text>
</comment>
<accession>A0A2U1Q8V1</accession>
<dbReference type="PANTHER" id="PTHR31232">
    <property type="match status" value="1"/>
</dbReference>
<evidence type="ECO:0000313" key="7">
    <source>
        <dbReference type="EMBL" id="PWA94439.1"/>
    </source>
</evidence>
<reference evidence="7 8" key="1">
    <citation type="journal article" date="2018" name="Mol. Plant">
        <title>The genome of Artemisia annua provides insight into the evolution of Asteraceae family and artemisinin biosynthesis.</title>
        <authorList>
            <person name="Shen Q."/>
            <person name="Zhang L."/>
            <person name="Liao Z."/>
            <person name="Wang S."/>
            <person name="Yan T."/>
            <person name="Shi P."/>
            <person name="Liu M."/>
            <person name="Fu X."/>
            <person name="Pan Q."/>
            <person name="Wang Y."/>
            <person name="Lv Z."/>
            <person name="Lu X."/>
            <person name="Zhang F."/>
            <person name="Jiang W."/>
            <person name="Ma Y."/>
            <person name="Chen M."/>
            <person name="Hao X."/>
            <person name="Li L."/>
            <person name="Tang Y."/>
            <person name="Lv G."/>
            <person name="Zhou Y."/>
            <person name="Sun X."/>
            <person name="Brodelius P.E."/>
            <person name="Rose J.K.C."/>
            <person name="Tang K."/>
        </authorList>
    </citation>
    <scope>NUCLEOTIDE SEQUENCE [LARGE SCALE GENOMIC DNA]</scope>
    <source>
        <strain evidence="8">cv. Huhao1</strain>
        <tissue evidence="7">Leaf</tissue>
    </source>
</reference>